<dbReference type="InterPro" id="IPR026893">
    <property type="entry name" value="Tyr/Ser_Pase_IphP-type"/>
</dbReference>
<dbReference type="Proteomes" id="UP000326198">
    <property type="component" value="Unassembled WGS sequence"/>
</dbReference>
<organism evidence="1 2">
    <name type="scientific">Aspergillus bertholletiae</name>
    <dbReference type="NCBI Taxonomy" id="1226010"/>
    <lineage>
        <taxon>Eukaryota</taxon>
        <taxon>Fungi</taxon>
        <taxon>Dikarya</taxon>
        <taxon>Ascomycota</taxon>
        <taxon>Pezizomycotina</taxon>
        <taxon>Eurotiomycetes</taxon>
        <taxon>Eurotiomycetidae</taxon>
        <taxon>Eurotiales</taxon>
        <taxon>Aspergillaceae</taxon>
        <taxon>Aspergillus</taxon>
        <taxon>Aspergillus subgen. Circumdati</taxon>
    </lineage>
</organism>
<dbReference type="PANTHER" id="PTHR31126:SF1">
    <property type="entry name" value="TYROSINE SPECIFIC PROTEIN PHOSPHATASES DOMAIN-CONTAINING PROTEIN"/>
    <property type="match status" value="1"/>
</dbReference>
<evidence type="ECO:0000313" key="1">
    <source>
        <dbReference type="EMBL" id="KAE8381810.1"/>
    </source>
</evidence>
<dbReference type="PROSITE" id="PS00383">
    <property type="entry name" value="TYR_PHOSPHATASE_1"/>
    <property type="match status" value="1"/>
</dbReference>
<reference evidence="1 2" key="1">
    <citation type="submission" date="2019-04" db="EMBL/GenBank/DDBJ databases">
        <title>Friends and foes A comparative genomics studyof 23 Aspergillus species from section Flavi.</title>
        <authorList>
            <consortium name="DOE Joint Genome Institute"/>
            <person name="Kjaerbolling I."/>
            <person name="Vesth T."/>
            <person name="Frisvad J.C."/>
            <person name="Nybo J.L."/>
            <person name="Theobald S."/>
            <person name="Kildgaard S."/>
            <person name="Isbrandt T."/>
            <person name="Kuo A."/>
            <person name="Sato A."/>
            <person name="Lyhne E.K."/>
            <person name="Kogle M.E."/>
            <person name="Wiebenga A."/>
            <person name="Kun R.S."/>
            <person name="Lubbers R.J."/>
            <person name="Makela M.R."/>
            <person name="Barry K."/>
            <person name="Chovatia M."/>
            <person name="Clum A."/>
            <person name="Daum C."/>
            <person name="Haridas S."/>
            <person name="He G."/>
            <person name="LaButti K."/>
            <person name="Lipzen A."/>
            <person name="Mondo S."/>
            <person name="Riley R."/>
            <person name="Salamov A."/>
            <person name="Simmons B.A."/>
            <person name="Magnuson J.K."/>
            <person name="Henrissat B."/>
            <person name="Mortensen U.H."/>
            <person name="Larsen T.O."/>
            <person name="Devries R.P."/>
            <person name="Grigoriev I.V."/>
            <person name="Machida M."/>
            <person name="Baker S.E."/>
            <person name="Andersen M.R."/>
        </authorList>
    </citation>
    <scope>NUCLEOTIDE SEQUENCE [LARGE SCALE GENOMIC DNA]</scope>
    <source>
        <strain evidence="1 2">IBT 29228</strain>
    </source>
</reference>
<dbReference type="EMBL" id="ML736167">
    <property type="protein sequence ID" value="KAE8381810.1"/>
    <property type="molecule type" value="Genomic_DNA"/>
</dbReference>
<keyword evidence="2" id="KW-1185">Reference proteome</keyword>
<evidence type="ECO:0000313" key="2">
    <source>
        <dbReference type="Proteomes" id="UP000326198"/>
    </source>
</evidence>
<dbReference type="PANTHER" id="PTHR31126">
    <property type="entry name" value="TYROSINE-PROTEIN PHOSPHATASE"/>
    <property type="match status" value="1"/>
</dbReference>
<accession>A0A5N7BJ65</accession>
<dbReference type="Gene3D" id="3.90.190.10">
    <property type="entry name" value="Protein tyrosine phosphatase superfamily"/>
    <property type="match status" value="1"/>
</dbReference>
<dbReference type="InterPro" id="IPR029021">
    <property type="entry name" value="Prot-tyrosine_phosphatase-like"/>
</dbReference>
<name>A0A5N7BJ65_9EURO</name>
<dbReference type="OrthoDB" id="449382at2759"/>
<dbReference type="Pfam" id="PF13350">
    <property type="entry name" value="Y_phosphatase3"/>
    <property type="match status" value="1"/>
</dbReference>
<dbReference type="InterPro" id="IPR016130">
    <property type="entry name" value="Tyr_Pase_AS"/>
</dbReference>
<sequence length="280" mass="30965">MAQGNLQGNSFTPGCPWVEIEGTFNCRDFGGYQCGPNLSTRTRDRMLYRSGHLEGLTLSGLQKMRELSISTIIDLRNLGEAKALYSKDKPDNENLNGFKIIRFPLDQKGLSIQHCSAKYEKYLKIGSTAVAQEYFDMLLEGHQTIRDILLLLRDNPSDVFLIHCSLGKDRTGIIFAILFSLAGVAHEAIASEYSLSEAALESLLPDIAQVVKASAPPGLTSTEALRIARGVITTTKDAMMLTLEKLEETFGSTFRYVSECCGLCLEDINQIQQNLTLESK</sequence>
<dbReference type="AlphaFoldDB" id="A0A5N7BJ65"/>
<dbReference type="SUPFAM" id="SSF52799">
    <property type="entry name" value="(Phosphotyrosine protein) phosphatases II"/>
    <property type="match status" value="1"/>
</dbReference>
<protein>
    <submittedName>
        <fullName evidence="1">Tyrosine phosphatase family-domain-containing protein</fullName>
    </submittedName>
</protein>
<proteinExistence type="predicted"/>
<gene>
    <name evidence="1" type="ORF">BDV26DRAFT_300757</name>
</gene>
<dbReference type="GO" id="GO:0004721">
    <property type="term" value="F:phosphoprotein phosphatase activity"/>
    <property type="evidence" value="ECO:0007669"/>
    <property type="project" value="InterPro"/>
</dbReference>